<evidence type="ECO:0000313" key="6">
    <source>
        <dbReference type="EMBL" id="CAD5208383.1"/>
    </source>
</evidence>
<keyword evidence="3" id="KW-0675">Receptor</keyword>
<feature type="domain" description="NR LBD" evidence="5">
    <location>
        <begin position="237"/>
        <end position="487"/>
    </location>
</feature>
<dbReference type="EMBL" id="CAJFCV020000001">
    <property type="protein sequence ID" value="CAG9081275.1"/>
    <property type="molecule type" value="Genomic_DNA"/>
</dbReference>
<dbReference type="OrthoDB" id="10018779at2759"/>
<evidence type="ECO:0000256" key="1">
    <source>
        <dbReference type="ARBA" id="ARBA00023015"/>
    </source>
</evidence>
<evidence type="ECO:0000313" key="7">
    <source>
        <dbReference type="Proteomes" id="UP000659654"/>
    </source>
</evidence>
<sequence length="487" mass="55078">MTRFPIFSRQEPYKSYTGGRNNEIEQGNGQVVVAKGGNKLLPGTPISLPSAIFLLKAMPISMLGLDTCNMRKFYIAFDFQEGNLAAMIHPSTSAISGKTCSSIPSIDSPAMLGQCCKKRIFYTKIPFIMMQLDFEFRSKEFPPTPCAICAHPHPCQRFGVLACHHYGRLVLKGHVTNPSTKADVIRSVDTPSSMESEQSARSTSREQSIVSERSGCSMESKPAMNMEPTVSSSLLNHHHLIYEHFQAEERKLFLQSNPHLENTPISSSNLSPLTPTEHQRIESATLPLVYSLLNDMSPSYRRLSHETKMEILGNFSPAFLYLHRCYATARLFSDENNRKQVIHCGYFADETIIPEVVLKNDAVLNYLQFCRPIVDKQVMAAKLMRDANLDEKEFIAMVNVLFYNTLRDMNITSVEADATMDQINDLLFRHIQQLHGSSQVGIRLGKVHHIIHYSTVRASELAESNLMLRYFFPRFCTGVWENSAFFK</sequence>
<dbReference type="InterPro" id="IPR000536">
    <property type="entry name" value="Nucl_hrmn_rcpt_lig-bd"/>
</dbReference>
<feature type="region of interest" description="Disordered" evidence="4">
    <location>
        <begin position="184"/>
        <end position="222"/>
    </location>
</feature>
<keyword evidence="1" id="KW-0805">Transcription regulation</keyword>
<dbReference type="SUPFAM" id="SSF48508">
    <property type="entry name" value="Nuclear receptor ligand-binding domain"/>
    <property type="match status" value="1"/>
</dbReference>
<keyword evidence="7" id="KW-1185">Reference proteome</keyword>
<organism evidence="6 7">
    <name type="scientific">Bursaphelenchus xylophilus</name>
    <name type="common">Pinewood nematode worm</name>
    <name type="synonym">Aphelenchoides xylophilus</name>
    <dbReference type="NCBI Taxonomy" id="6326"/>
    <lineage>
        <taxon>Eukaryota</taxon>
        <taxon>Metazoa</taxon>
        <taxon>Ecdysozoa</taxon>
        <taxon>Nematoda</taxon>
        <taxon>Chromadorea</taxon>
        <taxon>Rhabditida</taxon>
        <taxon>Tylenchina</taxon>
        <taxon>Tylenchomorpha</taxon>
        <taxon>Aphelenchoidea</taxon>
        <taxon>Aphelenchoididae</taxon>
        <taxon>Bursaphelenchus</taxon>
    </lineage>
</organism>
<reference evidence="6" key="1">
    <citation type="submission" date="2020-09" db="EMBL/GenBank/DDBJ databases">
        <authorList>
            <person name="Kikuchi T."/>
        </authorList>
    </citation>
    <scope>NUCLEOTIDE SEQUENCE</scope>
    <source>
        <strain evidence="6">Ka4C1</strain>
    </source>
</reference>
<evidence type="ECO:0000259" key="5">
    <source>
        <dbReference type="PROSITE" id="PS51843"/>
    </source>
</evidence>
<gene>
    <name evidence="6" type="ORF">BXYJ_LOCUS619</name>
</gene>
<dbReference type="Proteomes" id="UP000582659">
    <property type="component" value="Unassembled WGS sequence"/>
</dbReference>
<dbReference type="Proteomes" id="UP000659654">
    <property type="component" value="Unassembled WGS sequence"/>
</dbReference>
<comment type="caution">
    <text evidence="6">The sequence shown here is derived from an EMBL/GenBank/DDBJ whole genome shotgun (WGS) entry which is preliminary data.</text>
</comment>
<name>A0A7I8XHD6_BURXY</name>
<dbReference type="GO" id="GO:0005634">
    <property type="term" value="C:nucleus"/>
    <property type="evidence" value="ECO:0007669"/>
    <property type="project" value="TreeGrafter"/>
</dbReference>
<dbReference type="Pfam" id="PF00104">
    <property type="entry name" value="Hormone_recep"/>
    <property type="match status" value="1"/>
</dbReference>
<dbReference type="PANTHER" id="PTHR46011">
    <property type="entry name" value="NUCLEAR HORMONE RECEPTOR FAMILY MEMBER NHR-86-RELATED"/>
    <property type="match status" value="1"/>
</dbReference>
<evidence type="ECO:0000256" key="4">
    <source>
        <dbReference type="SAM" id="MobiDB-lite"/>
    </source>
</evidence>
<evidence type="ECO:0000256" key="3">
    <source>
        <dbReference type="ARBA" id="ARBA00023170"/>
    </source>
</evidence>
<evidence type="ECO:0000256" key="2">
    <source>
        <dbReference type="ARBA" id="ARBA00023163"/>
    </source>
</evidence>
<protein>
    <submittedName>
        <fullName evidence="6">(pine wood nematode) hypothetical protein</fullName>
    </submittedName>
</protein>
<dbReference type="AlphaFoldDB" id="A0A7I8XHD6"/>
<keyword evidence="2" id="KW-0804">Transcription</keyword>
<accession>A0A7I8XHD6</accession>
<feature type="compositionally biased region" description="Polar residues" evidence="4">
    <location>
        <begin position="189"/>
        <end position="211"/>
    </location>
</feature>
<proteinExistence type="predicted"/>
<dbReference type="PROSITE" id="PS51843">
    <property type="entry name" value="NR_LBD"/>
    <property type="match status" value="1"/>
</dbReference>
<dbReference type="GO" id="GO:0003700">
    <property type="term" value="F:DNA-binding transcription factor activity"/>
    <property type="evidence" value="ECO:0007669"/>
    <property type="project" value="TreeGrafter"/>
</dbReference>
<dbReference type="PANTHER" id="PTHR46011:SF6">
    <property type="entry name" value="HIGH ZINC ACTIVATED NUCLEAR RECEPTOR PROTEIN"/>
    <property type="match status" value="1"/>
</dbReference>
<dbReference type="EMBL" id="CAJFDI010000001">
    <property type="protein sequence ID" value="CAD5208383.1"/>
    <property type="molecule type" value="Genomic_DNA"/>
</dbReference>
<dbReference type="InterPro" id="IPR035500">
    <property type="entry name" value="NHR-like_dom_sf"/>
</dbReference>
<dbReference type="Gene3D" id="1.10.565.10">
    <property type="entry name" value="Retinoid X Receptor"/>
    <property type="match status" value="1"/>
</dbReference>